<dbReference type="Proteomes" id="UP001631969">
    <property type="component" value="Unassembled WGS sequence"/>
</dbReference>
<reference evidence="1" key="1">
    <citation type="submission" date="2024-12" db="EMBL/GenBank/DDBJ databases">
        <authorList>
            <person name="Wu N."/>
        </authorList>
    </citation>
    <scope>NUCLEOTIDE SEQUENCE</scope>
    <source>
        <strain evidence="1">P15</strain>
    </source>
</reference>
<keyword evidence="1" id="KW-0489">Methyltransferase</keyword>
<name>A0ACC7NZ52_9BACL</name>
<sequence>MSAWTKYSPIFESDAYDPEILSQSAWRGHRKFAYDLVRNLQPQTIVELGTHYGASFFSMCQAVKDGKLDSKCYAVDTWTGDQHTGAYTNSAYKAVKKVTESAFPEAAVMLQMTFDQALNEFADESINLLHIDGFHTYEAVKHDYETWLPKLAPNGVVLFHDIEARYVGFGVYRYWDELIVQHPAVKFEHSHGLGILLPKGIDERLLSLLAGWNVNKISYFS</sequence>
<organism evidence="1 2">
    <name type="scientific">Paenibacillus mesotrionivorans</name>
    <dbReference type="NCBI Taxonomy" id="3160968"/>
    <lineage>
        <taxon>Bacteria</taxon>
        <taxon>Bacillati</taxon>
        <taxon>Bacillota</taxon>
        <taxon>Bacilli</taxon>
        <taxon>Bacillales</taxon>
        <taxon>Paenibacillaceae</taxon>
        <taxon>Paenibacillus</taxon>
    </lineage>
</organism>
<keyword evidence="1" id="KW-0808">Transferase</keyword>
<proteinExistence type="predicted"/>
<protein>
    <submittedName>
        <fullName evidence="1">Class I SAM-dependent methyltransferase</fullName>
        <ecNumber evidence="1">2.1.1.-</ecNumber>
    </submittedName>
</protein>
<dbReference type="EMBL" id="JBJURJ010000011">
    <property type="protein sequence ID" value="MFM9330051.1"/>
    <property type="molecule type" value="Genomic_DNA"/>
</dbReference>
<gene>
    <name evidence="1" type="ORF">ACI1P1_17270</name>
</gene>
<accession>A0ACC7NZ52</accession>
<evidence type="ECO:0000313" key="1">
    <source>
        <dbReference type="EMBL" id="MFM9330051.1"/>
    </source>
</evidence>
<keyword evidence="2" id="KW-1185">Reference proteome</keyword>
<evidence type="ECO:0000313" key="2">
    <source>
        <dbReference type="Proteomes" id="UP001631969"/>
    </source>
</evidence>
<comment type="caution">
    <text evidence="1">The sequence shown here is derived from an EMBL/GenBank/DDBJ whole genome shotgun (WGS) entry which is preliminary data.</text>
</comment>
<dbReference type="EC" id="2.1.1.-" evidence="1"/>